<dbReference type="Proteomes" id="UP001165044">
    <property type="component" value="Unassembled WGS sequence"/>
</dbReference>
<accession>A0ABQ5PW91</accession>
<sequence>MLPASPSPDVTSAFEAGSIAVINRLPGLVLWLAG</sequence>
<name>A0ABQ5PW91_9BACT</name>
<gene>
    <name evidence="1" type="ORF">GETHED_07750</name>
</gene>
<comment type="caution">
    <text evidence="1">The sequence shown here is derived from an EMBL/GenBank/DDBJ whole genome shotgun (WGS) entry which is preliminary data.</text>
</comment>
<evidence type="ECO:0000313" key="1">
    <source>
        <dbReference type="EMBL" id="GLH66411.1"/>
    </source>
</evidence>
<dbReference type="EMBL" id="BSDC01000001">
    <property type="protein sequence ID" value="GLH66411.1"/>
    <property type="molecule type" value="Genomic_DNA"/>
</dbReference>
<organism evidence="1 2">
    <name type="scientific">Geothrix edaphica</name>
    <dbReference type="NCBI Taxonomy" id="2927976"/>
    <lineage>
        <taxon>Bacteria</taxon>
        <taxon>Pseudomonadati</taxon>
        <taxon>Acidobacteriota</taxon>
        <taxon>Holophagae</taxon>
        <taxon>Holophagales</taxon>
        <taxon>Holophagaceae</taxon>
        <taxon>Geothrix</taxon>
    </lineage>
</organism>
<protein>
    <submittedName>
        <fullName evidence="1">Uncharacterized protein</fullName>
    </submittedName>
</protein>
<keyword evidence="2" id="KW-1185">Reference proteome</keyword>
<evidence type="ECO:0000313" key="2">
    <source>
        <dbReference type="Proteomes" id="UP001165044"/>
    </source>
</evidence>
<reference evidence="1" key="1">
    <citation type="journal article" date="2023" name="Antonie Van Leeuwenhoek">
        <title>Mesoterricola silvestris gen. nov., sp. nov., Mesoterricola sediminis sp. nov., Geothrix oryzae sp. nov., Geothrix edaphica sp. nov., Geothrix rubra sp. nov., and Geothrix limicola sp. nov., six novel members of Acidobacteriota isolated from soils.</title>
        <authorList>
            <person name="Itoh H."/>
            <person name="Sugisawa Y."/>
            <person name="Mise K."/>
            <person name="Xu Z."/>
            <person name="Kuniyasu M."/>
            <person name="Ushijima N."/>
            <person name="Kawano K."/>
            <person name="Kobayashi E."/>
            <person name="Shiratori Y."/>
            <person name="Masuda Y."/>
            <person name="Senoo K."/>
        </authorList>
    </citation>
    <scope>NUCLEOTIDE SEQUENCE</scope>
    <source>
        <strain evidence="1">Red802</strain>
    </source>
</reference>
<proteinExistence type="predicted"/>